<dbReference type="EMBL" id="LR699557">
    <property type="protein sequence ID" value="VVD31271.1"/>
    <property type="molecule type" value="Genomic_DNA"/>
</dbReference>
<keyword evidence="1" id="KW-0614">Plasmid</keyword>
<accession>A0A5Q4ZHE8</accession>
<reference evidence="1 2" key="1">
    <citation type="submission" date="2019-08" db="EMBL/GenBank/DDBJ databases">
        <authorList>
            <person name="Herpell B J."/>
        </authorList>
    </citation>
    <scope>NUCLEOTIDE SEQUENCE [LARGE SCALE GENOMIC DNA]</scope>
    <source>
        <strain evidence="2">Msb3</strain>
        <plasmid evidence="1 2">pIII</plasmid>
    </source>
</reference>
<evidence type="ECO:0000313" key="2">
    <source>
        <dbReference type="Proteomes" id="UP000325811"/>
    </source>
</evidence>
<protein>
    <submittedName>
        <fullName evidence="1">Uncharacterized protein</fullName>
    </submittedName>
</protein>
<organism evidence="1 2">
    <name type="scientific">Paraburkholderia dioscoreae</name>
    <dbReference type="NCBI Taxonomy" id="2604047"/>
    <lineage>
        <taxon>Bacteria</taxon>
        <taxon>Pseudomonadati</taxon>
        <taxon>Pseudomonadota</taxon>
        <taxon>Betaproteobacteria</taxon>
        <taxon>Burkholderiales</taxon>
        <taxon>Burkholderiaceae</taxon>
        <taxon>Paraburkholderia</taxon>
    </lineage>
</organism>
<geneLocation type="plasmid" evidence="1 2">
    <name>pIII</name>
</geneLocation>
<evidence type="ECO:0000313" key="1">
    <source>
        <dbReference type="EMBL" id="VVD31271.1"/>
    </source>
</evidence>
<name>A0A5Q4ZHE8_9BURK</name>
<keyword evidence="2" id="KW-1185">Reference proteome</keyword>
<dbReference type="AlphaFoldDB" id="A0A5Q4ZHE8"/>
<dbReference type="Proteomes" id="UP000325811">
    <property type="component" value="Plasmid pIII"/>
</dbReference>
<proteinExistence type="predicted"/>
<sequence length="362" mass="39944">MGATVLTGKKAGAFQTTDGEWMFALFERTYEKNCYPHIDHWSAIAFGRYADVMRRVFRHASSCEGGMLQSRAGYIKPENYIGTWRSLLTKPFRLPEQKIRLEVSKSFRAAIPEASIEDVRSSLSAAGFAERVDEVVGGQAELSLHGDASLLETIYGESGALSAWRVLSEHDCSSVPVAGDLKLPSRDSSAMDRMPAVRCYKIDDENRLLSFDEQPWDNGGWQYSAIGSFITDVAYPIEMEAPGFAKGAIPAYRQLLTNAGPLPGETVINVTRQPEGVEDYCARVADELAGYLGRADGEGRAPERFSFRFGDVPAEPRGSAMYKLCNLRSQQVTWTLPQDAASTQPVQEVPYTDLAQMILELG</sequence>
<gene>
    <name evidence="1" type="ORF">PDMSB3_0048</name>
</gene>
<dbReference type="KEGG" id="pdio:PDMSB3_0048.4"/>
<dbReference type="RefSeq" id="WP_165190363.1">
    <property type="nucleotide sequence ID" value="NZ_LR699557.1"/>
</dbReference>